<evidence type="ECO:0000256" key="1">
    <source>
        <dbReference type="SAM" id="Phobius"/>
    </source>
</evidence>
<keyword evidence="1" id="KW-0812">Transmembrane</keyword>
<dbReference type="EMBL" id="JAQIZT010000004">
    <property type="protein sequence ID" value="KAJ7002133.1"/>
    <property type="molecule type" value="Genomic_DNA"/>
</dbReference>
<keyword evidence="1" id="KW-1133">Transmembrane helix</keyword>
<feature type="transmembrane region" description="Helical" evidence="1">
    <location>
        <begin position="34"/>
        <end position="53"/>
    </location>
</feature>
<gene>
    <name evidence="2" type="ORF">NC653_012258</name>
</gene>
<keyword evidence="3" id="KW-1185">Reference proteome</keyword>
<reference evidence="2 3" key="1">
    <citation type="journal article" date="2023" name="Mol. Ecol. Resour.">
        <title>Chromosome-level genome assembly of a triploid poplar Populus alba 'Berolinensis'.</title>
        <authorList>
            <person name="Chen S."/>
            <person name="Yu Y."/>
            <person name="Wang X."/>
            <person name="Wang S."/>
            <person name="Zhang T."/>
            <person name="Zhou Y."/>
            <person name="He R."/>
            <person name="Meng N."/>
            <person name="Wang Y."/>
            <person name="Liu W."/>
            <person name="Liu Z."/>
            <person name="Liu J."/>
            <person name="Guo Q."/>
            <person name="Huang H."/>
            <person name="Sederoff R.R."/>
            <person name="Wang G."/>
            <person name="Qu G."/>
            <person name="Chen S."/>
        </authorList>
    </citation>
    <scope>NUCLEOTIDE SEQUENCE [LARGE SCALE GENOMIC DNA]</scope>
    <source>
        <strain evidence="2">SC-2020</strain>
    </source>
</reference>
<proteinExistence type="predicted"/>
<comment type="caution">
    <text evidence="2">The sequence shown here is derived from an EMBL/GenBank/DDBJ whole genome shotgun (WGS) entry which is preliminary data.</text>
</comment>
<evidence type="ECO:0008006" key="4">
    <source>
        <dbReference type="Google" id="ProtNLM"/>
    </source>
</evidence>
<protein>
    <recommendedName>
        <fullName evidence="4">Transmembrane protein</fullName>
    </recommendedName>
</protein>
<sequence length="62" mass="7498">MRSSFWVWVSEEEEEEEAREMVVMGFGVNGRSRLFSVLEARFVVMELIFFFFFNGRIYGFRL</sequence>
<keyword evidence="1" id="KW-0472">Membrane</keyword>
<name>A0AAD6R4M9_9ROSI</name>
<dbReference type="Proteomes" id="UP001164929">
    <property type="component" value="Chromosome 4"/>
</dbReference>
<organism evidence="2 3">
    <name type="scientific">Populus alba x Populus x berolinensis</name>
    <dbReference type="NCBI Taxonomy" id="444605"/>
    <lineage>
        <taxon>Eukaryota</taxon>
        <taxon>Viridiplantae</taxon>
        <taxon>Streptophyta</taxon>
        <taxon>Embryophyta</taxon>
        <taxon>Tracheophyta</taxon>
        <taxon>Spermatophyta</taxon>
        <taxon>Magnoliopsida</taxon>
        <taxon>eudicotyledons</taxon>
        <taxon>Gunneridae</taxon>
        <taxon>Pentapetalae</taxon>
        <taxon>rosids</taxon>
        <taxon>fabids</taxon>
        <taxon>Malpighiales</taxon>
        <taxon>Salicaceae</taxon>
        <taxon>Saliceae</taxon>
        <taxon>Populus</taxon>
    </lineage>
</organism>
<dbReference type="AlphaFoldDB" id="A0AAD6R4M9"/>
<evidence type="ECO:0000313" key="3">
    <source>
        <dbReference type="Proteomes" id="UP001164929"/>
    </source>
</evidence>
<evidence type="ECO:0000313" key="2">
    <source>
        <dbReference type="EMBL" id="KAJ7002133.1"/>
    </source>
</evidence>
<accession>A0AAD6R4M9</accession>